<dbReference type="InParanoid" id="A0A165EBL8"/>
<keyword evidence="1" id="KW-1133">Transmembrane helix</keyword>
<feature type="transmembrane region" description="Helical" evidence="1">
    <location>
        <begin position="84"/>
        <end position="105"/>
    </location>
</feature>
<dbReference type="GeneID" id="63818388"/>
<dbReference type="STRING" id="1314785.A0A165EBL8"/>
<keyword evidence="3" id="KW-1185">Reference proteome</keyword>
<keyword evidence="1" id="KW-0812">Transmembrane</keyword>
<dbReference type="OrthoDB" id="67850at2759"/>
<name>A0A165EBL8_9APHY</name>
<dbReference type="Proteomes" id="UP000076871">
    <property type="component" value="Unassembled WGS sequence"/>
</dbReference>
<organism evidence="2 3">
    <name type="scientific">Laetiporus sulphureus 93-53</name>
    <dbReference type="NCBI Taxonomy" id="1314785"/>
    <lineage>
        <taxon>Eukaryota</taxon>
        <taxon>Fungi</taxon>
        <taxon>Dikarya</taxon>
        <taxon>Basidiomycota</taxon>
        <taxon>Agaricomycotina</taxon>
        <taxon>Agaricomycetes</taxon>
        <taxon>Polyporales</taxon>
        <taxon>Laetiporus</taxon>
    </lineage>
</organism>
<protein>
    <submittedName>
        <fullName evidence="2">Uncharacterized protein</fullName>
    </submittedName>
</protein>
<evidence type="ECO:0000256" key="1">
    <source>
        <dbReference type="SAM" id="Phobius"/>
    </source>
</evidence>
<gene>
    <name evidence="2" type="ORF">LAESUDRAFT_147937</name>
</gene>
<evidence type="ECO:0000313" key="3">
    <source>
        <dbReference type="Proteomes" id="UP000076871"/>
    </source>
</evidence>
<dbReference type="EMBL" id="KV427623">
    <property type="protein sequence ID" value="KZT06676.1"/>
    <property type="molecule type" value="Genomic_DNA"/>
</dbReference>
<reference evidence="2 3" key="1">
    <citation type="journal article" date="2016" name="Mol. Biol. Evol.">
        <title>Comparative Genomics of Early-Diverging Mushroom-Forming Fungi Provides Insights into the Origins of Lignocellulose Decay Capabilities.</title>
        <authorList>
            <person name="Nagy L.G."/>
            <person name="Riley R."/>
            <person name="Tritt A."/>
            <person name="Adam C."/>
            <person name="Daum C."/>
            <person name="Floudas D."/>
            <person name="Sun H."/>
            <person name="Yadav J.S."/>
            <person name="Pangilinan J."/>
            <person name="Larsson K.H."/>
            <person name="Matsuura K."/>
            <person name="Barry K."/>
            <person name="Labutti K."/>
            <person name="Kuo R."/>
            <person name="Ohm R.A."/>
            <person name="Bhattacharya S.S."/>
            <person name="Shirouzu T."/>
            <person name="Yoshinaga Y."/>
            <person name="Martin F.M."/>
            <person name="Grigoriev I.V."/>
            <person name="Hibbett D.S."/>
        </authorList>
    </citation>
    <scope>NUCLEOTIDE SEQUENCE [LARGE SCALE GENOMIC DNA]</scope>
    <source>
        <strain evidence="2 3">93-53</strain>
    </source>
</reference>
<feature type="transmembrane region" description="Helical" evidence="1">
    <location>
        <begin position="42"/>
        <end position="64"/>
    </location>
</feature>
<evidence type="ECO:0000313" key="2">
    <source>
        <dbReference type="EMBL" id="KZT06676.1"/>
    </source>
</evidence>
<keyword evidence="1" id="KW-0472">Membrane</keyword>
<sequence>MSIPATPARAITSILSNRSAPSIPPASQTYEPLVKAVLRQRLLYYILLPAFAYTWLIANMWSVWSQGGMAHIGIWATVVNSVRPLTWIYAMSMWLLGAVPAIILSNRFLSGESKRISECIATTRSIKSGALSTARMANARVFNPWNTLVILALPFYRDL</sequence>
<proteinExistence type="predicted"/>
<dbReference type="AlphaFoldDB" id="A0A165EBL8"/>
<dbReference type="RefSeq" id="XP_040764416.1">
    <property type="nucleotide sequence ID" value="XM_040901356.1"/>
</dbReference>
<accession>A0A165EBL8</accession>